<dbReference type="RefSeq" id="WP_068366653.1">
    <property type="nucleotide sequence ID" value="NZ_CAIJCT010000016.1"/>
</dbReference>
<accession>A0A134AKU5</accession>
<proteinExistence type="predicted"/>
<keyword evidence="2" id="KW-1185">Reference proteome</keyword>
<organism evidence="1 2">
    <name type="scientific">Aedoeadaptatus coxii</name>
    <dbReference type="NCBI Taxonomy" id="755172"/>
    <lineage>
        <taxon>Bacteria</taxon>
        <taxon>Bacillati</taxon>
        <taxon>Bacillota</taxon>
        <taxon>Tissierellia</taxon>
        <taxon>Tissierellales</taxon>
        <taxon>Peptoniphilaceae</taxon>
        <taxon>Aedoeadaptatus</taxon>
    </lineage>
</organism>
<evidence type="ECO:0000313" key="1">
    <source>
        <dbReference type="EMBL" id="KXB68284.1"/>
    </source>
</evidence>
<sequence length="118" mass="13149">MDDKVYLTLPAKPRYLSLARLAASGICVGVDIDMDTLSDIRLLLTESCNLSFEIGETEAIDIVLMPEDDGIRFSVSGVRKERVDSDEALQITEMIIESLADELTFDEDKIIVYKNFGV</sequence>
<dbReference type="Proteomes" id="UP000070442">
    <property type="component" value="Unassembled WGS sequence"/>
</dbReference>
<reference evidence="2" key="1">
    <citation type="submission" date="2016-01" db="EMBL/GenBank/DDBJ databases">
        <authorList>
            <person name="Mitreva M."/>
            <person name="Pepin K.H."/>
            <person name="Mihindukulasuriya K.A."/>
            <person name="Fulton R."/>
            <person name="Fronick C."/>
            <person name="O'Laughlin M."/>
            <person name="Miner T."/>
            <person name="Herter B."/>
            <person name="Rosa B.A."/>
            <person name="Cordes M."/>
            <person name="Tomlinson C."/>
            <person name="Wollam A."/>
            <person name="Palsikar V.B."/>
            <person name="Mardis E.R."/>
            <person name="Wilson R.K."/>
        </authorList>
    </citation>
    <scope>NUCLEOTIDE SEQUENCE [LARGE SCALE GENOMIC DNA]</scope>
    <source>
        <strain evidence="2">DNF00729</strain>
    </source>
</reference>
<comment type="caution">
    <text evidence="1">The sequence shown here is derived from an EMBL/GenBank/DDBJ whole genome shotgun (WGS) entry which is preliminary data.</text>
</comment>
<dbReference type="AlphaFoldDB" id="A0A134AKU5"/>
<dbReference type="EMBL" id="LSDG01000005">
    <property type="protein sequence ID" value="KXB68284.1"/>
    <property type="molecule type" value="Genomic_DNA"/>
</dbReference>
<protein>
    <submittedName>
        <fullName evidence="1">Uncharacterized protein</fullName>
    </submittedName>
</protein>
<name>A0A134AKU5_9FIRM</name>
<gene>
    <name evidence="1" type="ORF">HMPREF1863_00307</name>
</gene>
<evidence type="ECO:0000313" key="2">
    <source>
        <dbReference type="Proteomes" id="UP000070442"/>
    </source>
</evidence>
<dbReference type="STRING" id="755172.HMPREF1863_00307"/>
<dbReference type="PATRIC" id="fig|755172.3.peg.294"/>
<dbReference type="OrthoDB" id="9798941at2"/>